<accession>A0AA46W977</accession>
<evidence type="ECO:0008006" key="3">
    <source>
        <dbReference type="Google" id="ProtNLM"/>
    </source>
</evidence>
<dbReference type="AlphaFoldDB" id="A0AA46W977"/>
<evidence type="ECO:0000313" key="2">
    <source>
        <dbReference type="Proteomes" id="UP001163262"/>
    </source>
</evidence>
<dbReference type="EMBL" id="CP110230">
    <property type="protein sequence ID" value="UZD41819.1"/>
    <property type="molecule type" value="Genomic_DNA"/>
</dbReference>
<dbReference type="Proteomes" id="UP001163262">
    <property type="component" value="Chromosome"/>
</dbReference>
<evidence type="ECO:0000313" key="1">
    <source>
        <dbReference type="EMBL" id="UZD41819.1"/>
    </source>
</evidence>
<dbReference type="PROSITE" id="PS51257">
    <property type="entry name" value="PROKAR_LIPOPROTEIN"/>
    <property type="match status" value="1"/>
</dbReference>
<gene>
    <name evidence="1" type="ORF">OL231_04560</name>
</gene>
<reference evidence="1" key="1">
    <citation type="submission" date="2022-10" db="EMBL/GenBank/DDBJ databases">
        <title>Complete genome sequence of Capnocytophaga ochracea KCOM 2812 isolated from actinomycosis lesion.</title>
        <authorList>
            <person name="Kook J.-K."/>
            <person name="Park S.-N."/>
            <person name="Lim Y.K."/>
        </authorList>
    </citation>
    <scope>NUCLEOTIDE SEQUENCE</scope>
    <source>
        <strain evidence="1">KCOM 28121</strain>
    </source>
</reference>
<name>A0AA46W977_CAPOC</name>
<dbReference type="RefSeq" id="WP_048746943.1">
    <property type="nucleotide sequence ID" value="NZ_CP110230.1"/>
</dbReference>
<protein>
    <recommendedName>
        <fullName evidence="3">Lipoprotein</fullName>
    </recommendedName>
</protein>
<proteinExistence type="predicted"/>
<organism evidence="1 2">
    <name type="scientific">Capnocytophaga ochracea</name>
    <dbReference type="NCBI Taxonomy" id="1018"/>
    <lineage>
        <taxon>Bacteria</taxon>
        <taxon>Pseudomonadati</taxon>
        <taxon>Bacteroidota</taxon>
        <taxon>Flavobacteriia</taxon>
        <taxon>Flavobacteriales</taxon>
        <taxon>Flavobacteriaceae</taxon>
        <taxon>Capnocytophaga</taxon>
    </lineage>
</organism>
<sequence length="155" mass="17968">MKKILCLTTLFLLIACKESKENKEDYICSPPPPTFSMWINKNSEVHKEFINERGNIDSTHIALYKQVGNTKKEYPIGFLYETDPRGNTYLHIGTQLWFENDVYTGKTETLYLQNATKTYKLEVNGYMKDTKCGRVSITNEIRVDGVKVENHYLAK</sequence>